<sequence>MSETSAVVEKSLRSVFGECDKVVGREIRQI</sequence>
<dbReference type="AlphaFoldDB" id="A0A5B7JJC4"/>
<organism evidence="1 2">
    <name type="scientific">Portunus trituberculatus</name>
    <name type="common">Swimming crab</name>
    <name type="synonym">Neptunus trituberculatus</name>
    <dbReference type="NCBI Taxonomy" id="210409"/>
    <lineage>
        <taxon>Eukaryota</taxon>
        <taxon>Metazoa</taxon>
        <taxon>Ecdysozoa</taxon>
        <taxon>Arthropoda</taxon>
        <taxon>Crustacea</taxon>
        <taxon>Multicrustacea</taxon>
        <taxon>Malacostraca</taxon>
        <taxon>Eumalacostraca</taxon>
        <taxon>Eucarida</taxon>
        <taxon>Decapoda</taxon>
        <taxon>Pleocyemata</taxon>
        <taxon>Brachyura</taxon>
        <taxon>Eubrachyura</taxon>
        <taxon>Portunoidea</taxon>
        <taxon>Portunidae</taxon>
        <taxon>Portuninae</taxon>
        <taxon>Portunus</taxon>
    </lineage>
</organism>
<dbReference type="EMBL" id="VSRR010098696">
    <property type="protein sequence ID" value="MPC94473.1"/>
    <property type="molecule type" value="Genomic_DNA"/>
</dbReference>
<keyword evidence="2" id="KW-1185">Reference proteome</keyword>
<accession>A0A5B7JJC4</accession>
<dbReference type="Proteomes" id="UP000324222">
    <property type="component" value="Unassembled WGS sequence"/>
</dbReference>
<evidence type="ECO:0000313" key="1">
    <source>
        <dbReference type="EMBL" id="MPC94473.1"/>
    </source>
</evidence>
<name>A0A5B7JJC4_PORTR</name>
<gene>
    <name evidence="1" type="ORF">E2C01_089644</name>
</gene>
<protein>
    <submittedName>
        <fullName evidence="1">Uncharacterized protein</fullName>
    </submittedName>
</protein>
<evidence type="ECO:0000313" key="2">
    <source>
        <dbReference type="Proteomes" id="UP000324222"/>
    </source>
</evidence>
<reference evidence="1 2" key="1">
    <citation type="submission" date="2019-05" db="EMBL/GenBank/DDBJ databases">
        <title>Another draft genome of Portunus trituberculatus and its Hox gene families provides insights of decapod evolution.</title>
        <authorList>
            <person name="Jeong J.-H."/>
            <person name="Song I."/>
            <person name="Kim S."/>
            <person name="Choi T."/>
            <person name="Kim D."/>
            <person name="Ryu S."/>
            <person name="Kim W."/>
        </authorList>
    </citation>
    <scope>NUCLEOTIDE SEQUENCE [LARGE SCALE GENOMIC DNA]</scope>
    <source>
        <tissue evidence="1">Muscle</tissue>
    </source>
</reference>
<comment type="caution">
    <text evidence="1">The sequence shown here is derived from an EMBL/GenBank/DDBJ whole genome shotgun (WGS) entry which is preliminary data.</text>
</comment>
<proteinExistence type="predicted"/>